<dbReference type="PANTHER" id="PTHR37842">
    <property type="match status" value="1"/>
</dbReference>
<evidence type="ECO:0000259" key="2">
    <source>
        <dbReference type="Pfam" id="PF17829"/>
    </source>
</evidence>
<dbReference type="Gene3D" id="3.30.379.10">
    <property type="entry name" value="Chitobiase/beta-hexosaminidase domain 2-like"/>
    <property type="match status" value="1"/>
</dbReference>
<sequence>MKKTSLLLLASKTKTKETAIAKASEIETSKMESFKTEIIKTESINIKATEIETETLIPTPTISTDSFKIFKNEFSGVKKIADMVRNDVKLVTGALPEFNYSVNTTVADETAVIFGTVGKSNLFNGIDSSPIKDKYESYIFKVRGNKLYIIGSDKRGTIYGLFHISELMGVSPFVDWLDLKPVHKDSIEISEEDNMISKEPSVRYRGLFINDEWPAFGNWAFHNYGGFNAKMYIHVFELLLRLKGNYMWPAMWSGRFSDDGPGLANAELADELGVVMGTSHHEPCCRAGEEYKNLRGKDSIYGDAWNFRTNEQGITKFWEDGLKRSGKFDNVITVGMRGEADTAIAGDATLAENIQLLRDVLTTQNRLIKEYVNDDIMSVPRMLALYKEVEPYFYGDEETKGLMDDPLLDGVTLMLCDDNHGNLRTVPSESMRNHPGGYGMYYHFDYHGCPFSYEWINTNYLPKVQEQMTAAYDFGIRNIWIVNLGDILTTEFPLSYFLDLAYDYEKYSTLDFNTFDYTKQWIGKQFASLSEEQREDIEFIFNNYNKLSFIRRTESVNSETFHPVHFNESEKILSLAEEVLERTEKLKKEIDVNSDVYEAFFTQVYFAAKGTMNILRLQLLSGKNHWYAQNGMIAANPFVEEMKECVRIDEELIKELDELKGGRWYGMGWSEHIGFIDWNEEGNIMPIYMTYHGARRTRVGVWVEGDSTVTSGQDYTRKTLKLDAFKNPNINEAIINIGKGSTREVKIEINTIDGNFLNYKLKNSKDADVTKIIVSIDREKLSKATQKKCKINISVPHNDISGGKILVVVDVDAEVPNVDYPKGTFVQTTSYISIEAEHFISQKNGTNSSWKVIEGYGKTLSAIKSYPVINVYDDINEAPSVEYDFVLNEGGRWSFDFYQNPSNPAFMNNKLQFAAEVNGKIIIHDVVDSKTFAVGDTKQPWSNDVTNEIRISTVNFECKQGLNTLKFYPVTPNIVLEKIIIRPENFKMPESYLGAPETFYVN</sequence>
<keyword evidence="1" id="KW-0378">Hydrolase</keyword>
<dbReference type="Gene3D" id="2.60.120.1620">
    <property type="match status" value="1"/>
</dbReference>
<dbReference type="InterPro" id="IPR031924">
    <property type="entry name" value="GH115"/>
</dbReference>
<feature type="domain" description="Gylcosyl hydrolase 115 C-terminal" evidence="2">
    <location>
        <begin position="824"/>
        <end position="997"/>
    </location>
</feature>
<evidence type="ECO:0000313" key="3">
    <source>
        <dbReference type="EMBL" id="ORY58322.1"/>
    </source>
</evidence>
<dbReference type="InterPro" id="IPR042301">
    <property type="entry name" value="GH115_sf"/>
</dbReference>
<dbReference type="SUPFAM" id="SSF55545">
    <property type="entry name" value="beta-N-acetylhexosaminidase-like domain"/>
    <property type="match status" value="1"/>
</dbReference>
<dbReference type="STRING" id="1754190.A0A1Y2DGB3"/>
<dbReference type="InterPro" id="IPR041437">
    <property type="entry name" value="GH115_C"/>
</dbReference>
<dbReference type="PANTHER" id="PTHR37842:SF2">
    <property type="entry name" value="GYLCOSYL HYDROLASE 115 C-TERMINAL DOMAIN-CONTAINING PROTEIN"/>
    <property type="match status" value="1"/>
</dbReference>
<dbReference type="Gene3D" id="1.20.58.2150">
    <property type="match status" value="1"/>
</dbReference>
<dbReference type="AlphaFoldDB" id="A0A1Y2DGB3"/>
<dbReference type="Gene3D" id="3.20.20.520">
    <property type="entry name" value="Glycosyl hydrolase family 115"/>
    <property type="match status" value="1"/>
</dbReference>
<dbReference type="Proteomes" id="UP000193920">
    <property type="component" value="Unassembled WGS sequence"/>
</dbReference>
<reference evidence="3 4" key="1">
    <citation type="submission" date="2016-08" db="EMBL/GenBank/DDBJ databases">
        <title>A Parts List for Fungal Cellulosomes Revealed by Comparative Genomics.</title>
        <authorList>
            <consortium name="DOE Joint Genome Institute"/>
            <person name="Haitjema C.H."/>
            <person name="Gilmore S.P."/>
            <person name="Henske J.K."/>
            <person name="Solomon K.V."/>
            <person name="De Groot R."/>
            <person name="Kuo A."/>
            <person name="Mondo S.J."/>
            <person name="Salamov A.A."/>
            <person name="Labutti K."/>
            <person name="Zhao Z."/>
            <person name="Chiniquy J."/>
            <person name="Barry K."/>
            <person name="Brewer H.M."/>
            <person name="Purvine S.O."/>
            <person name="Wright A.T."/>
            <person name="Boxma B."/>
            <person name="Van Alen T."/>
            <person name="Hackstein J.H."/>
            <person name="Baker S.E."/>
            <person name="Grigoriev I.V."/>
            <person name="O'Malley M.A."/>
        </authorList>
    </citation>
    <scope>NUCLEOTIDE SEQUENCE [LARGE SCALE GENOMIC DNA]</scope>
    <source>
        <strain evidence="3 4">G1</strain>
    </source>
</reference>
<accession>A0A1Y2DGB3</accession>
<name>A0A1Y2DGB3_9FUNG</name>
<dbReference type="Pfam" id="PF15979">
    <property type="entry name" value="Glyco_hydro_115"/>
    <property type="match status" value="1"/>
</dbReference>
<comment type="caution">
    <text evidence="3">The sequence shown here is derived from an EMBL/GenBank/DDBJ whole genome shotgun (WGS) entry which is preliminary data.</text>
</comment>
<dbReference type="OrthoDB" id="4849794at2759"/>
<dbReference type="Pfam" id="PF17829">
    <property type="entry name" value="GH115_C"/>
    <property type="match status" value="1"/>
</dbReference>
<proteinExistence type="predicted"/>
<dbReference type="InterPro" id="IPR029018">
    <property type="entry name" value="Hex-like_dom2"/>
</dbReference>
<evidence type="ECO:0000256" key="1">
    <source>
        <dbReference type="ARBA" id="ARBA00022801"/>
    </source>
</evidence>
<evidence type="ECO:0000313" key="4">
    <source>
        <dbReference type="Proteomes" id="UP000193920"/>
    </source>
</evidence>
<organism evidence="3 4">
    <name type="scientific">Neocallimastix californiae</name>
    <dbReference type="NCBI Taxonomy" id="1754190"/>
    <lineage>
        <taxon>Eukaryota</taxon>
        <taxon>Fungi</taxon>
        <taxon>Fungi incertae sedis</taxon>
        <taxon>Chytridiomycota</taxon>
        <taxon>Chytridiomycota incertae sedis</taxon>
        <taxon>Neocallimastigomycetes</taxon>
        <taxon>Neocallimastigales</taxon>
        <taxon>Neocallimastigaceae</taxon>
        <taxon>Neocallimastix</taxon>
    </lineage>
</organism>
<keyword evidence="4" id="KW-1185">Reference proteome</keyword>
<protein>
    <submittedName>
        <fullName evidence="3">Alpha-glucuronidase</fullName>
    </submittedName>
</protein>
<dbReference type="GO" id="GO:0016787">
    <property type="term" value="F:hydrolase activity"/>
    <property type="evidence" value="ECO:0007669"/>
    <property type="project" value="UniProtKB-KW"/>
</dbReference>
<gene>
    <name evidence="3" type="ORF">LY90DRAFT_669071</name>
</gene>
<dbReference type="EMBL" id="MCOG01000067">
    <property type="protein sequence ID" value="ORY58322.1"/>
    <property type="molecule type" value="Genomic_DNA"/>
</dbReference>